<dbReference type="EMBL" id="JABWSX010000001">
    <property type="protein sequence ID" value="NVL10113.1"/>
    <property type="molecule type" value="Genomic_DNA"/>
</dbReference>
<accession>A0A973WXC4</accession>
<organism evidence="2">
    <name type="scientific">Bradyrhizobium quebecense</name>
    <dbReference type="NCBI Taxonomy" id="2748629"/>
    <lineage>
        <taxon>Bacteria</taxon>
        <taxon>Pseudomonadati</taxon>
        <taxon>Pseudomonadota</taxon>
        <taxon>Alphaproteobacteria</taxon>
        <taxon>Hyphomicrobiales</taxon>
        <taxon>Nitrobacteraceae</taxon>
        <taxon>Bradyrhizobium</taxon>
    </lineage>
</organism>
<dbReference type="PROSITE" id="PS00889">
    <property type="entry name" value="CNMP_BINDING_2"/>
    <property type="match status" value="1"/>
</dbReference>
<reference evidence="2" key="1">
    <citation type="submission" date="2020-06" db="EMBL/GenBank/DDBJ databases">
        <title>Whole Genome Sequence of Bradyrhizobium sp. Strain 66S1MB.</title>
        <authorList>
            <person name="Bromfield E."/>
            <person name="Cloutier S."/>
        </authorList>
    </citation>
    <scope>NUCLEOTIDE SEQUENCE</scope>
    <source>
        <strain evidence="2">66S1MB</strain>
    </source>
</reference>
<proteinExistence type="predicted"/>
<dbReference type="PRINTS" id="PR00103">
    <property type="entry name" value="CAMPKINASE"/>
</dbReference>
<evidence type="ECO:0000313" key="2">
    <source>
        <dbReference type="EMBL" id="NVL10113.1"/>
    </source>
</evidence>
<feature type="domain" description="Cyclic nucleotide-binding" evidence="1">
    <location>
        <begin position="12"/>
        <end position="113"/>
    </location>
</feature>
<dbReference type="Gene3D" id="2.60.120.10">
    <property type="entry name" value="Jelly Rolls"/>
    <property type="match status" value="1"/>
</dbReference>
<name>A0A973WXC4_9BRAD</name>
<dbReference type="PANTHER" id="PTHR24567:SF74">
    <property type="entry name" value="HTH-TYPE TRANSCRIPTIONAL REGULATOR ARCR"/>
    <property type="match status" value="1"/>
</dbReference>
<evidence type="ECO:0000259" key="1">
    <source>
        <dbReference type="PROSITE" id="PS50042"/>
    </source>
</evidence>
<dbReference type="InterPro" id="IPR050397">
    <property type="entry name" value="Env_Response_Regulators"/>
</dbReference>
<dbReference type="InterPro" id="IPR018490">
    <property type="entry name" value="cNMP-bd_dom_sf"/>
</dbReference>
<dbReference type="PROSITE" id="PS50042">
    <property type="entry name" value="CNMP_BINDING_3"/>
    <property type="match status" value="1"/>
</dbReference>
<dbReference type="CDD" id="cd00038">
    <property type="entry name" value="CAP_ED"/>
    <property type="match status" value="1"/>
</dbReference>
<sequence>MADASFSLLTGNDIETRLVRAGGLIFREGEQANELFVIKSGYVRIQVGNKTMADLAPDTIFGEMALIDNEPRSATATALTDVELVPVSEKQFLFLVSQTPHFALKVMRTLAQRLRTMNKGVY</sequence>
<gene>
    <name evidence="2" type="ORF">HU230_30840</name>
</gene>
<protein>
    <submittedName>
        <fullName evidence="2">Cyclic nucleotide-binding domain-containing protein</fullName>
    </submittedName>
</protein>
<dbReference type="RefSeq" id="WP_176533428.1">
    <property type="nucleotide sequence ID" value="NZ_CP088022.1"/>
</dbReference>
<dbReference type="SUPFAM" id="SSF51206">
    <property type="entry name" value="cAMP-binding domain-like"/>
    <property type="match status" value="1"/>
</dbReference>
<dbReference type="AlphaFoldDB" id="A0A973WXC4"/>
<comment type="caution">
    <text evidence="2">The sequence shown here is derived from an EMBL/GenBank/DDBJ whole genome shotgun (WGS) entry which is preliminary data.</text>
</comment>
<dbReference type="InterPro" id="IPR018488">
    <property type="entry name" value="cNMP-bd_CS"/>
</dbReference>
<dbReference type="GO" id="GO:0003700">
    <property type="term" value="F:DNA-binding transcription factor activity"/>
    <property type="evidence" value="ECO:0007669"/>
    <property type="project" value="TreeGrafter"/>
</dbReference>
<dbReference type="SMART" id="SM00100">
    <property type="entry name" value="cNMP"/>
    <property type="match status" value="1"/>
</dbReference>
<dbReference type="GO" id="GO:0005829">
    <property type="term" value="C:cytosol"/>
    <property type="evidence" value="ECO:0007669"/>
    <property type="project" value="TreeGrafter"/>
</dbReference>
<dbReference type="PANTHER" id="PTHR24567">
    <property type="entry name" value="CRP FAMILY TRANSCRIPTIONAL REGULATORY PROTEIN"/>
    <property type="match status" value="1"/>
</dbReference>
<dbReference type="InterPro" id="IPR000595">
    <property type="entry name" value="cNMP-bd_dom"/>
</dbReference>
<dbReference type="Pfam" id="PF00027">
    <property type="entry name" value="cNMP_binding"/>
    <property type="match status" value="1"/>
</dbReference>
<dbReference type="InterPro" id="IPR014710">
    <property type="entry name" value="RmlC-like_jellyroll"/>
</dbReference>